<sequence length="145" mass="16368">MDRTLRGHHLLCVHGFRGMGYSPGFVENMAEIVEDIRNDRKQFRIKAVADFDHACQACPHKGKVICEASEGSNAHVLSMDAKVIEHLGIEKNREYDKHLLLSLTAAKVHPDDLDYLCEGCSWLPYGVCKEGIGRLGEKYRHESMT</sequence>
<protein>
    <submittedName>
        <fullName evidence="1">DUF1284 domain-containing protein</fullName>
    </submittedName>
</protein>
<name>A0A5D4RHW2_9BACI</name>
<dbReference type="Proteomes" id="UP000322139">
    <property type="component" value="Unassembled WGS sequence"/>
</dbReference>
<dbReference type="InterPro" id="IPR009702">
    <property type="entry name" value="DUF1284"/>
</dbReference>
<reference evidence="1 2" key="1">
    <citation type="submission" date="2019-08" db="EMBL/GenBank/DDBJ databases">
        <title>Bacillus genomes from the desert of Cuatro Cienegas, Coahuila.</title>
        <authorList>
            <person name="Olmedo-Alvarez G."/>
        </authorList>
    </citation>
    <scope>NUCLEOTIDE SEQUENCE [LARGE SCALE GENOMIC DNA]</scope>
    <source>
        <strain evidence="1 2">CH446_14T</strain>
    </source>
</reference>
<dbReference type="RefSeq" id="WP_148973414.1">
    <property type="nucleotide sequence ID" value="NZ_VTER01000002.1"/>
</dbReference>
<accession>A0A5D4RHW2</accession>
<comment type="caution">
    <text evidence="1">The sequence shown here is derived from an EMBL/GenBank/DDBJ whole genome shotgun (WGS) entry which is preliminary data.</text>
</comment>
<evidence type="ECO:0000313" key="1">
    <source>
        <dbReference type="EMBL" id="TYS51025.1"/>
    </source>
</evidence>
<gene>
    <name evidence="1" type="ORF">FZD51_02985</name>
</gene>
<evidence type="ECO:0000313" key="2">
    <source>
        <dbReference type="Proteomes" id="UP000322139"/>
    </source>
</evidence>
<dbReference type="EMBL" id="VTER01000002">
    <property type="protein sequence ID" value="TYS51025.1"/>
    <property type="molecule type" value="Genomic_DNA"/>
</dbReference>
<proteinExistence type="predicted"/>
<organism evidence="1 2">
    <name type="scientific">Bacillus infantis</name>
    <dbReference type="NCBI Taxonomy" id="324767"/>
    <lineage>
        <taxon>Bacteria</taxon>
        <taxon>Bacillati</taxon>
        <taxon>Bacillota</taxon>
        <taxon>Bacilli</taxon>
        <taxon>Bacillales</taxon>
        <taxon>Bacillaceae</taxon>
        <taxon>Bacillus</taxon>
    </lineage>
</organism>
<dbReference type="Pfam" id="PF06935">
    <property type="entry name" value="DUF1284"/>
    <property type="match status" value="1"/>
</dbReference>
<dbReference type="AlphaFoldDB" id="A0A5D4RHW2"/>